<proteinExistence type="predicted"/>
<name>A0A383BHE6_9ZZZZ</name>
<dbReference type="EMBL" id="UINC01200430">
    <property type="protein sequence ID" value="SVE19314.1"/>
    <property type="molecule type" value="Genomic_DNA"/>
</dbReference>
<accession>A0A383BHE6</accession>
<reference evidence="1" key="1">
    <citation type="submission" date="2018-05" db="EMBL/GenBank/DDBJ databases">
        <authorList>
            <person name="Lanie J.A."/>
            <person name="Ng W.-L."/>
            <person name="Kazmierczak K.M."/>
            <person name="Andrzejewski T.M."/>
            <person name="Davidsen T.M."/>
            <person name="Wayne K.J."/>
            <person name="Tettelin H."/>
            <person name="Glass J.I."/>
            <person name="Rusch D."/>
            <person name="Podicherti R."/>
            <person name="Tsui H.-C.T."/>
            <person name="Winkler M.E."/>
        </authorList>
    </citation>
    <scope>NUCLEOTIDE SEQUENCE</scope>
</reference>
<gene>
    <name evidence="1" type="ORF">METZ01_LOCUS472168</name>
</gene>
<protein>
    <recommendedName>
        <fullName evidence="2">Glucose/Sorbosone dehydrogenase domain-containing protein</fullName>
    </recommendedName>
</protein>
<dbReference type="Gene3D" id="2.120.10.30">
    <property type="entry name" value="TolB, C-terminal domain"/>
    <property type="match status" value="1"/>
</dbReference>
<evidence type="ECO:0008006" key="2">
    <source>
        <dbReference type="Google" id="ProtNLM"/>
    </source>
</evidence>
<organism evidence="1">
    <name type="scientific">marine metagenome</name>
    <dbReference type="NCBI Taxonomy" id="408172"/>
    <lineage>
        <taxon>unclassified sequences</taxon>
        <taxon>metagenomes</taxon>
        <taxon>ecological metagenomes</taxon>
    </lineage>
</organism>
<dbReference type="InterPro" id="IPR011042">
    <property type="entry name" value="6-blade_b-propeller_TolB-like"/>
</dbReference>
<dbReference type="AlphaFoldDB" id="A0A383BHE6"/>
<evidence type="ECO:0000313" key="1">
    <source>
        <dbReference type="EMBL" id="SVE19314.1"/>
    </source>
</evidence>
<feature type="non-terminal residue" evidence="1">
    <location>
        <position position="1"/>
    </location>
</feature>
<sequence length="81" mass="9106">GGNPFQRITRYRYENESGRGRLVKPIVLLEGLPSSNDHISGRLKIGHDKKIYLTIGDMGANQFGNKCKPIESQRLPTPEEL</sequence>